<reference evidence="9" key="1">
    <citation type="submission" date="2021-01" db="EMBL/GenBank/DDBJ databases">
        <title>Whole genome shotgun sequence of Spirilliplanes yamanashiensis NBRC 15828.</title>
        <authorList>
            <person name="Komaki H."/>
            <person name="Tamura T."/>
        </authorList>
    </citation>
    <scope>NUCLEOTIDE SEQUENCE</scope>
    <source>
        <strain evidence="9">NBRC 15828</strain>
    </source>
</reference>
<comment type="caution">
    <text evidence="9">The sequence shown here is derived from an EMBL/GenBank/DDBJ whole genome shotgun (WGS) entry which is preliminary data.</text>
</comment>
<feature type="transmembrane region" description="Helical" evidence="6">
    <location>
        <begin position="360"/>
        <end position="382"/>
    </location>
</feature>
<feature type="domain" description="NADH:quinone oxidoreductase/Mrp antiporter transmembrane" evidence="7">
    <location>
        <begin position="128"/>
        <end position="394"/>
    </location>
</feature>
<protein>
    <recommendedName>
        <fullName evidence="11">NADH-quinone oxidoreductase subunit L</fullName>
    </recommendedName>
</protein>
<comment type="subcellular location">
    <subcellularLocation>
        <location evidence="1">Endomembrane system</location>
        <topology evidence="1">Multi-pass membrane protein</topology>
    </subcellularLocation>
    <subcellularLocation>
        <location evidence="5">Membrane</location>
        <topology evidence="5">Multi-pass membrane protein</topology>
    </subcellularLocation>
</comment>
<organism evidence="9 10">
    <name type="scientific">Spirilliplanes yamanashiensis</name>
    <dbReference type="NCBI Taxonomy" id="42233"/>
    <lineage>
        <taxon>Bacteria</taxon>
        <taxon>Bacillati</taxon>
        <taxon>Actinomycetota</taxon>
        <taxon>Actinomycetes</taxon>
        <taxon>Micromonosporales</taxon>
        <taxon>Micromonosporaceae</taxon>
        <taxon>Spirilliplanes</taxon>
    </lineage>
</organism>
<feature type="transmembrane region" description="Helical" evidence="6">
    <location>
        <begin position="294"/>
        <end position="316"/>
    </location>
</feature>
<dbReference type="Gene3D" id="1.20.5.2700">
    <property type="match status" value="1"/>
</dbReference>
<keyword evidence="10" id="KW-1185">Reference proteome</keyword>
<accession>A0A8J4DM43</accession>
<feature type="transmembrane region" description="Helical" evidence="6">
    <location>
        <begin position="6"/>
        <end position="25"/>
    </location>
</feature>
<dbReference type="InterPro" id="IPR001516">
    <property type="entry name" value="Proton_antipo_N"/>
</dbReference>
<feature type="transmembrane region" description="Helical" evidence="6">
    <location>
        <begin position="173"/>
        <end position="192"/>
    </location>
</feature>
<name>A0A8J4DM43_9ACTN</name>
<gene>
    <name evidence="9" type="ORF">Sya03_60080</name>
</gene>
<evidence type="ECO:0000313" key="10">
    <source>
        <dbReference type="Proteomes" id="UP000652013"/>
    </source>
</evidence>
<dbReference type="GO" id="GO:0008137">
    <property type="term" value="F:NADH dehydrogenase (ubiquinone) activity"/>
    <property type="evidence" value="ECO:0007669"/>
    <property type="project" value="InterPro"/>
</dbReference>
<feature type="transmembrane region" description="Helical" evidence="6">
    <location>
        <begin position="602"/>
        <end position="620"/>
    </location>
</feature>
<evidence type="ECO:0000259" key="7">
    <source>
        <dbReference type="Pfam" id="PF00361"/>
    </source>
</evidence>
<feature type="transmembrane region" description="Helical" evidence="6">
    <location>
        <begin position="322"/>
        <end position="348"/>
    </location>
</feature>
<dbReference type="GO" id="GO:0015990">
    <property type="term" value="P:electron transport coupled proton transport"/>
    <property type="evidence" value="ECO:0007669"/>
    <property type="project" value="TreeGrafter"/>
</dbReference>
<feature type="transmembrane region" description="Helical" evidence="6">
    <location>
        <begin position="394"/>
        <end position="419"/>
    </location>
</feature>
<dbReference type="RefSeq" id="WP_203941810.1">
    <property type="nucleotide sequence ID" value="NZ_BAAAGJ010000001.1"/>
</dbReference>
<feature type="transmembrane region" description="Helical" evidence="6">
    <location>
        <begin position="134"/>
        <end position="152"/>
    </location>
</feature>
<evidence type="ECO:0000259" key="8">
    <source>
        <dbReference type="Pfam" id="PF00662"/>
    </source>
</evidence>
<feature type="transmembrane region" description="Helical" evidence="6">
    <location>
        <begin position="238"/>
        <end position="254"/>
    </location>
</feature>
<dbReference type="Proteomes" id="UP000652013">
    <property type="component" value="Unassembled WGS sequence"/>
</dbReference>
<keyword evidence="3 6" id="KW-1133">Transmembrane helix</keyword>
<evidence type="ECO:0000256" key="3">
    <source>
        <dbReference type="ARBA" id="ARBA00022989"/>
    </source>
</evidence>
<feature type="transmembrane region" description="Helical" evidence="6">
    <location>
        <begin position="32"/>
        <end position="53"/>
    </location>
</feature>
<sequence>MSGARTALGILVLLPAALGAVLLLAGRRADRIAGATAVFATAGAFALAVIVAGARPGLSLPFLSAVPGGELGFAVDGLSAVLVLMVTTVAGLITVFALVDLAATAARARFFGYFLLFIAAMLGTVTATTLPALLLAWEVMGATSYALIAYRWQHQGRVGAGTRAFVTTRAGDLGLYVAAGAALAGTGNLYLGGLATADGGWADAAAAGVLIAALGKSAQLPFSAWLSGAMAGPSPVSALLHSATMVAAGGYLLLRTQPLLAATGWAADAAAWAGALTALALGAVAVAQRDLKQLLAASTAAQIGFVVLAAGVGATAGGTGQLVAHAAVKAALFVAAGAWLTALGSKLLASLRGAVRRYPVLGVAATAAAFALAGLPPLSLWATKESILAETDDAALRMVGLAAAVLSAVYAGRILAVVLARPTGAEPLDAEEEGTRRVPAGATVVAVVLAIAAAGFGVLAVPAAARVLGDVLGVEAHPADGGDLILGGILAAVAAAATVAVGRARPGAFDALDRSPLGAWAGLGRLLSPRPAMAVARAVAFLDDRVVDAAVRGVARGVARVAVALGRADTDLVDGAVRATARAVRWAGAAARRPQTGLVHQYYVQAVAGLGVLLVLLLVVR</sequence>
<dbReference type="AlphaFoldDB" id="A0A8J4DM43"/>
<feature type="transmembrane region" description="Helical" evidence="6">
    <location>
        <begin position="204"/>
        <end position="226"/>
    </location>
</feature>
<dbReference type="EMBL" id="BOOY01000043">
    <property type="protein sequence ID" value="GIJ06656.1"/>
    <property type="molecule type" value="Genomic_DNA"/>
</dbReference>
<feature type="domain" description="NADH-Ubiquinone oxidoreductase (complex I) chain 5 N-terminal" evidence="8">
    <location>
        <begin position="70"/>
        <end position="111"/>
    </location>
</feature>
<dbReference type="PANTHER" id="PTHR42829">
    <property type="entry name" value="NADH-UBIQUINONE OXIDOREDUCTASE CHAIN 5"/>
    <property type="match status" value="1"/>
</dbReference>
<feature type="transmembrane region" description="Helical" evidence="6">
    <location>
        <begin position="440"/>
        <end position="464"/>
    </location>
</feature>
<dbReference type="GO" id="GO:0016020">
    <property type="term" value="C:membrane"/>
    <property type="evidence" value="ECO:0007669"/>
    <property type="project" value="UniProtKB-SubCell"/>
</dbReference>
<evidence type="ECO:0008006" key="11">
    <source>
        <dbReference type="Google" id="ProtNLM"/>
    </source>
</evidence>
<evidence type="ECO:0000256" key="4">
    <source>
        <dbReference type="ARBA" id="ARBA00023136"/>
    </source>
</evidence>
<dbReference type="InterPro" id="IPR003945">
    <property type="entry name" value="NU5C-like"/>
</dbReference>
<dbReference type="PRINTS" id="PR01434">
    <property type="entry name" value="NADHDHGNASE5"/>
</dbReference>
<feature type="transmembrane region" description="Helical" evidence="6">
    <location>
        <begin position="269"/>
        <end position="287"/>
    </location>
</feature>
<dbReference type="InterPro" id="IPR001750">
    <property type="entry name" value="ND/Mrp_TM"/>
</dbReference>
<feature type="transmembrane region" description="Helical" evidence="6">
    <location>
        <begin position="110"/>
        <end position="128"/>
    </location>
</feature>
<feature type="transmembrane region" description="Helical" evidence="6">
    <location>
        <begin position="73"/>
        <end position="98"/>
    </location>
</feature>
<dbReference type="Pfam" id="PF00662">
    <property type="entry name" value="Proton_antipo_N"/>
    <property type="match status" value="1"/>
</dbReference>
<evidence type="ECO:0000256" key="6">
    <source>
        <dbReference type="SAM" id="Phobius"/>
    </source>
</evidence>
<evidence type="ECO:0000256" key="1">
    <source>
        <dbReference type="ARBA" id="ARBA00004127"/>
    </source>
</evidence>
<dbReference type="Pfam" id="PF00361">
    <property type="entry name" value="Proton_antipo_M"/>
    <property type="match status" value="1"/>
</dbReference>
<dbReference type="GO" id="GO:0012505">
    <property type="term" value="C:endomembrane system"/>
    <property type="evidence" value="ECO:0007669"/>
    <property type="project" value="UniProtKB-SubCell"/>
</dbReference>
<keyword evidence="4 6" id="KW-0472">Membrane</keyword>
<keyword evidence="2 5" id="KW-0812">Transmembrane</keyword>
<dbReference type="GO" id="GO:0003954">
    <property type="term" value="F:NADH dehydrogenase activity"/>
    <property type="evidence" value="ECO:0007669"/>
    <property type="project" value="TreeGrafter"/>
</dbReference>
<evidence type="ECO:0000313" key="9">
    <source>
        <dbReference type="EMBL" id="GIJ06656.1"/>
    </source>
</evidence>
<evidence type="ECO:0000256" key="2">
    <source>
        <dbReference type="ARBA" id="ARBA00022692"/>
    </source>
</evidence>
<feature type="transmembrane region" description="Helical" evidence="6">
    <location>
        <begin position="484"/>
        <end position="504"/>
    </location>
</feature>
<evidence type="ECO:0000256" key="5">
    <source>
        <dbReference type="RuleBase" id="RU000320"/>
    </source>
</evidence>
<dbReference type="GO" id="GO:0042773">
    <property type="term" value="P:ATP synthesis coupled electron transport"/>
    <property type="evidence" value="ECO:0007669"/>
    <property type="project" value="InterPro"/>
</dbReference>
<dbReference type="PANTHER" id="PTHR42829:SF1">
    <property type="entry name" value="INORGANIC CARBON TRANSPORTER SUBUNIT DABB-RELATED"/>
    <property type="match status" value="1"/>
</dbReference>
<proteinExistence type="predicted"/>